<dbReference type="RefSeq" id="WP_119769015.1">
    <property type="nucleotide sequence ID" value="NZ_QYUO01000001.1"/>
</dbReference>
<evidence type="ECO:0000313" key="2">
    <source>
        <dbReference type="Proteomes" id="UP000265955"/>
    </source>
</evidence>
<evidence type="ECO:0000313" key="1">
    <source>
        <dbReference type="EMBL" id="RJF99070.1"/>
    </source>
</evidence>
<protein>
    <submittedName>
        <fullName evidence="1">Uncharacterized protein</fullName>
    </submittedName>
</protein>
<name>A0A3A3FU54_9BURK</name>
<dbReference type="AlphaFoldDB" id="A0A3A3FU54"/>
<sequence>MPKFTVTAIFTASKHLGEFEAATEQEAIDMALGSQKNYASLCHQCSDEVELDDHCAHQAVAHLSEDTIK</sequence>
<keyword evidence="2" id="KW-1185">Reference proteome</keyword>
<comment type="caution">
    <text evidence="1">The sequence shown here is derived from an EMBL/GenBank/DDBJ whole genome shotgun (WGS) entry which is preliminary data.</text>
</comment>
<proteinExistence type="predicted"/>
<dbReference type="EMBL" id="QYUO01000001">
    <property type="protein sequence ID" value="RJF99070.1"/>
    <property type="molecule type" value="Genomic_DNA"/>
</dbReference>
<organism evidence="1 2">
    <name type="scientific">Noviherbaspirillum saxi</name>
    <dbReference type="NCBI Taxonomy" id="2320863"/>
    <lineage>
        <taxon>Bacteria</taxon>
        <taxon>Pseudomonadati</taxon>
        <taxon>Pseudomonadota</taxon>
        <taxon>Betaproteobacteria</taxon>
        <taxon>Burkholderiales</taxon>
        <taxon>Oxalobacteraceae</taxon>
        <taxon>Noviherbaspirillum</taxon>
    </lineage>
</organism>
<gene>
    <name evidence="1" type="ORF">D3871_11500</name>
</gene>
<reference evidence="2" key="1">
    <citation type="submission" date="2018-09" db="EMBL/GenBank/DDBJ databases">
        <authorList>
            <person name="Zhu H."/>
        </authorList>
    </citation>
    <scope>NUCLEOTIDE SEQUENCE [LARGE SCALE GENOMIC DNA]</scope>
    <source>
        <strain evidence="2">K1R23-30</strain>
    </source>
</reference>
<dbReference type="Proteomes" id="UP000265955">
    <property type="component" value="Unassembled WGS sequence"/>
</dbReference>
<accession>A0A3A3FU54</accession>